<evidence type="ECO:0000313" key="6">
    <source>
        <dbReference type="EMBL" id="ORA02636.1"/>
    </source>
</evidence>
<evidence type="ECO:0000259" key="5">
    <source>
        <dbReference type="PROSITE" id="PS50977"/>
    </source>
</evidence>
<dbReference type="AlphaFoldDB" id="A0A1W9YRF5"/>
<dbReference type="OrthoDB" id="4823039at2"/>
<dbReference type="SUPFAM" id="SSF46689">
    <property type="entry name" value="Homeodomain-like"/>
    <property type="match status" value="1"/>
</dbReference>
<protein>
    <submittedName>
        <fullName evidence="6">TetR family transcriptional regulator</fullName>
    </submittedName>
</protein>
<keyword evidence="3" id="KW-0804">Transcription</keyword>
<accession>A0A1W9YRF5</accession>
<sequence length="224" mass="24512">MMESVKREYRSTLRADQAARTRRTVVTAAAEMFVERGFAGTTIDAVATRAGVSRKTVFSAAGGKIDLLALAVDRAVAGDDESIPLADRDDVRAALNHDDPAELLAGWARRLVGIDERVGPLFRALEVAAESDDSALELLTQYQRRRLAGARAVVDRLTALNALRAAVKRTDAIDIAWLAADPVLYDRFVVVRGWSTRRFRGWLTDLLCTQLLRTSSGSDDAPSR</sequence>
<dbReference type="InterPro" id="IPR009057">
    <property type="entry name" value="Homeodomain-like_sf"/>
</dbReference>
<dbReference type="Pfam" id="PF00440">
    <property type="entry name" value="TetR_N"/>
    <property type="match status" value="1"/>
</dbReference>
<dbReference type="PANTHER" id="PTHR30055">
    <property type="entry name" value="HTH-TYPE TRANSCRIPTIONAL REGULATOR RUTR"/>
    <property type="match status" value="1"/>
</dbReference>
<dbReference type="PROSITE" id="PS50977">
    <property type="entry name" value="HTH_TETR_2"/>
    <property type="match status" value="1"/>
</dbReference>
<dbReference type="Gene3D" id="1.10.357.10">
    <property type="entry name" value="Tetracycline Repressor, domain 2"/>
    <property type="match status" value="1"/>
</dbReference>
<organism evidence="6 7">
    <name type="scientific">Mycolicibacterium bacteremicum</name>
    <name type="common">Mycobacterium bacteremicum</name>
    <dbReference type="NCBI Taxonomy" id="564198"/>
    <lineage>
        <taxon>Bacteria</taxon>
        <taxon>Bacillati</taxon>
        <taxon>Actinomycetota</taxon>
        <taxon>Actinomycetes</taxon>
        <taxon>Mycobacteriales</taxon>
        <taxon>Mycobacteriaceae</taxon>
        <taxon>Mycolicibacterium</taxon>
    </lineage>
</organism>
<dbReference type="InterPro" id="IPR001647">
    <property type="entry name" value="HTH_TetR"/>
</dbReference>
<keyword evidence="7" id="KW-1185">Reference proteome</keyword>
<dbReference type="GO" id="GO:0003700">
    <property type="term" value="F:DNA-binding transcription factor activity"/>
    <property type="evidence" value="ECO:0007669"/>
    <property type="project" value="TreeGrafter"/>
</dbReference>
<dbReference type="PRINTS" id="PR00455">
    <property type="entry name" value="HTHTETR"/>
</dbReference>
<dbReference type="InterPro" id="IPR050109">
    <property type="entry name" value="HTH-type_TetR-like_transc_reg"/>
</dbReference>
<evidence type="ECO:0000256" key="2">
    <source>
        <dbReference type="ARBA" id="ARBA00023125"/>
    </source>
</evidence>
<gene>
    <name evidence="6" type="ORF">BST17_22705</name>
</gene>
<evidence type="ECO:0000256" key="1">
    <source>
        <dbReference type="ARBA" id="ARBA00023015"/>
    </source>
</evidence>
<dbReference type="GO" id="GO:0000976">
    <property type="term" value="F:transcription cis-regulatory region binding"/>
    <property type="evidence" value="ECO:0007669"/>
    <property type="project" value="TreeGrafter"/>
</dbReference>
<feature type="DNA-binding region" description="H-T-H motif" evidence="4">
    <location>
        <begin position="42"/>
        <end position="61"/>
    </location>
</feature>
<keyword evidence="1" id="KW-0805">Transcription regulation</keyword>
<name>A0A1W9YRF5_MYCBA</name>
<dbReference type="Proteomes" id="UP000192366">
    <property type="component" value="Unassembled WGS sequence"/>
</dbReference>
<evidence type="ECO:0000313" key="7">
    <source>
        <dbReference type="Proteomes" id="UP000192366"/>
    </source>
</evidence>
<dbReference type="PANTHER" id="PTHR30055:SF234">
    <property type="entry name" value="HTH-TYPE TRANSCRIPTIONAL REGULATOR BETI"/>
    <property type="match status" value="1"/>
</dbReference>
<dbReference type="EMBL" id="MVHJ01000026">
    <property type="protein sequence ID" value="ORA02636.1"/>
    <property type="molecule type" value="Genomic_DNA"/>
</dbReference>
<evidence type="ECO:0000256" key="4">
    <source>
        <dbReference type="PROSITE-ProRule" id="PRU00335"/>
    </source>
</evidence>
<feature type="domain" description="HTH tetR-type" evidence="5">
    <location>
        <begin position="19"/>
        <end position="79"/>
    </location>
</feature>
<comment type="caution">
    <text evidence="6">The sequence shown here is derived from an EMBL/GenBank/DDBJ whole genome shotgun (WGS) entry which is preliminary data.</text>
</comment>
<evidence type="ECO:0000256" key="3">
    <source>
        <dbReference type="ARBA" id="ARBA00023163"/>
    </source>
</evidence>
<keyword evidence="2 4" id="KW-0238">DNA-binding</keyword>
<proteinExistence type="predicted"/>
<reference evidence="6 7" key="1">
    <citation type="submission" date="2017-02" db="EMBL/GenBank/DDBJ databases">
        <title>The new phylogeny of genus Mycobacterium.</title>
        <authorList>
            <person name="Tortoli E."/>
            <person name="Trovato A."/>
            <person name="Cirillo D.M."/>
        </authorList>
    </citation>
    <scope>NUCLEOTIDE SEQUENCE [LARGE SCALE GENOMIC DNA]</scope>
    <source>
        <strain evidence="6 7">DSM 45578</strain>
    </source>
</reference>